<reference evidence="6" key="1">
    <citation type="submission" date="2016-01" db="EMBL/GenBank/DDBJ databases">
        <title>Development of a fusion mutant for screening regulatory genes of phenazine biosynthesis in a biocontrol agent Pseudomonas chlororaphis G05.</title>
        <authorList>
            <person name="Lv H."/>
            <person name="Qi Z."/>
            <person name="Xiao B."/>
            <person name="Chi X."/>
        </authorList>
    </citation>
    <scope>NUCLEOTIDE SEQUENCE</scope>
    <source>
        <strain evidence="6">G05</strain>
    </source>
</reference>
<dbReference type="InterPro" id="IPR024719">
    <property type="entry name" value="HpaB/PvcC/4-BUDH_C"/>
</dbReference>
<dbReference type="PANTHER" id="PTHR36117:SF3">
    <property type="entry name" value="4-HYDROXYPHENYLACETATE 3-MONOOXYGENASE-RELATED"/>
    <property type="match status" value="1"/>
</dbReference>
<feature type="domain" description="HpaB/PvcC/4-BUDH C-terminal" evidence="4">
    <location>
        <begin position="302"/>
        <end position="486"/>
    </location>
</feature>
<dbReference type="Pfam" id="PF11794">
    <property type="entry name" value="HpaB_N"/>
    <property type="match status" value="1"/>
</dbReference>
<dbReference type="EMBL" id="KU517144">
    <property type="protein sequence ID" value="AME16517.1"/>
    <property type="molecule type" value="Genomic_DNA"/>
</dbReference>
<organism evidence="6">
    <name type="scientific">Pseudomonas chlororaphis</name>
    <name type="common">Pseudomonas aureofaciens</name>
    <dbReference type="NCBI Taxonomy" id="333"/>
    <lineage>
        <taxon>Bacteria</taxon>
        <taxon>Pseudomonadati</taxon>
        <taxon>Pseudomonadota</taxon>
        <taxon>Gammaproteobacteria</taxon>
        <taxon>Pseudomonadales</taxon>
        <taxon>Pseudomonadaceae</taxon>
        <taxon>Pseudomonas</taxon>
    </lineage>
</organism>
<dbReference type="Gene3D" id="2.40.110.10">
    <property type="entry name" value="Butyryl-CoA Dehydrogenase, subunit A, domain 2"/>
    <property type="match status" value="1"/>
</dbReference>
<dbReference type="SUPFAM" id="SSF56645">
    <property type="entry name" value="Acyl-CoA dehydrogenase NM domain-like"/>
    <property type="match status" value="1"/>
</dbReference>
<keyword evidence="3" id="KW-0560">Oxidoreductase</keyword>
<accession>A0A125S8Q0</accession>
<evidence type="ECO:0000256" key="3">
    <source>
        <dbReference type="ARBA" id="ARBA00023002"/>
    </source>
</evidence>
<dbReference type="InterPro" id="IPR004925">
    <property type="entry name" value="HpaB/PvcC/4-BUDH"/>
</dbReference>
<dbReference type="AlphaFoldDB" id="A0A125S8Q0"/>
<protein>
    <submittedName>
        <fullName evidence="6">PhzO</fullName>
    </submittedName>
</protein>
<feature type="domain" description="HpaB/PvcC/4-BUDH N-terminal" evidence="5">
    <location>
        <begin position="15"/>
        <end position="278"/>
    </location>
</feature>
<dbReference type="InterPro" id="IPR024674">
    <property type="entry name" value="HpaB/PvcC/4-BUDH_N"/>
</dbReference>
<dbReference type="InterPro" id="IPR009100">
    <property type="entry name" value="AcylCoA_DH/oxidase_NM_dom_sf"/>
</dbReference>
<dbReference type="Pfam" id="PF03241">
    <property type="entry name" value="HpaB"/>
    <property type="match status" value="1"/>
</dbReference>
<evidence type="ECO:0000259" key="4">
    <source>
        <dbReference type="Pfam" id="PF03241"/>
    </source>
</evidence>
<gene>
    <name evidence="6" type="primary">phzO</name>
</gene>
<dbReference type="Gene3D" id="1.20.140.10">
    <property type="entry name" value="Butyryl-CoA Dehydrogenase, subunit A, domain 3"/>
    <property type="match status" value="1"/>
</dbReference>
<dbReference type="GO" id="GO:0016627">
    <property type="term" value="F:oxidoreductase activity, acting on the CH-CH group of donors"/>
    <property type="evidence" value="ECO:0007669"/>
    <property type="project" value="InterPro"/>
</dbReference>
<dbReference type="Gene3D" id="1.10.3140.10">
    <property type="entry name" value="4-hydroxybutyryl-coa dehydratase, domain 1"/>
    <property type="match status" value="1"/>
</dbReference>
<evidence type="ECO:0000259" key="5">
    <source>
        <dbReference type="Pfam" id="PF11794"/>
    </source>
</evidence>
<proteinExistence type="predicted"/>
<dbReference type="SUPFAM" id="SSF47203">
    <property type="entry name" value="Acyl-CoA dehydrogenase C-terminal domain-like"/>
    <property type="match status" value="1"/>
</dbReference>
<sequence length="491" mass="54966">MLDLQNKRKYLKSAESFKASLRDDRTVIYQGQVVEDVTTHFSTAGGISQVAEIYEEQFSGEHDDILTYVRPDGYLASSAYMPPRNKEDLASRRRAITYVSQKTWGTHCRNLDMIASFTVGMMGYRPTFRKKCPEYAENITEYHDYAERNGLYLSEAIVDPQGYRARTHGTDLNLPPPDRAVMRINKQNAEGIWISGVKGVGTVAPQSNEIFVGSLFPAAPNESFCAYVPADAPGAKIFCREIVSQPHASAYDHPLISKGEEAEAMVVFDNVFIPRWRIMAANVPELANAGFFSLWTSYSHWYTLVRLETKADLYAGLAKVIMEVLGLEGIAVVRQRVSEIVQLAEILKGMCIASIETAEMSEGDILLPGPNALAAGRIFAMEKLPRVLHLLRELCGQGLILRFNEKDLATDAAFGQKFSWFLDTQSVGAREKNLLMNLVWDVAASEHSTRALVFEEQHALSEPLLRDSLVLDYDYRKSTSLIRRMVGLNAK</sequence>
<dbReference type="PANTHER" id="PTHR36117">
    <property type="entry name" value="4-HYDROXYPHENYLACETATE 3-MONOOXYGENASE-RELATED"/>
    <property type="match status" value="1"/>
</dbReference>
<keyword evidence="2" id="KW-0274">FAD</keyword>
<evidence type="ECO:0000256" key="1">
    <source>
        <dbReference type="ARBA" id="ARBA00022630"/>
    </source>
</evidence>
<evidence type="ECO:0000313" key="6">
    <source>
        <dbReference type="EMBL" id="AME16517.1"/>
    </source>
</evidence>
<evidence type="ECO:0000256" key="2">
    <source>
        <dbReference type="ARBA" id="ARBA00022827"/>
    </source>
</evidence>
<dbReference type="InterPro" id="IPR036250">
    <property type="entry name" value="AcylCo_DH-like_C"/>
</dbReference>
<name>A0A125S8Q0_PSECL</name>
<keyword evidence="1" id="KW-0285">Flavoprotein</keyword>
<dbReference type="InterPro" id="IPR046373">
    <property type="entry name" value="Acyl-CoA_Oxase/DH_mid-dom_sf"/>
</dbReference>